<gene>
    <name evidence="2" type="ORF">BDV96DRAFT_589691</name>
</gene>
<sequence length="76" mass="7993">MFSKSLLLMTLLSALTLAAPNKVSPMEPRQSPACFPGGYRCNKGNIEVCNSSSNWQLSAVCSSRGCSTVGGSPHCL</sequence>
<dbReference type="AlphaFoldDB" id="A0A6A5YJD9"/>
<reference evidence="2" key="1">
    <citation type="journal article" date="2020" name="Stud. Mycol.">
        <title>101 Dothideomycetes genomes: a test case for predicting lifestyles and emergence of pathogens.</title>
        <authorList>
            <person name="Haridas S."/>
            <person name="Albert R."/>
            <person name="Binder M."/>
            <person name="Bloem J."/>
            <person name="Labutti K."/>
            <person name="Salamov A."/>
            <person name="Andreopoulos B."/>
            <person name="Baker S."/>
            <person name="Barry K."/>
            <person name="Bills G."/>
            <person name="Bluhm B."/>
            <person name="Cannon C."/>
            <person name="Castanera R."/>
            <person name="Culley D."/>
            <person name="Daum C."/>
            <person name="Ezra D."/>
            <person name="Gonzalez J."/>
            <person name="Henrissat B."/>
            <person name="Kuo A."/>
            <person name="Liang C."/>
            <person name="Lipzen A."/>
            <person name="Lutzoni F."/>
            <person name="Magnuson J."/>
            <person name="Mondo S."/>
            <person name="Nolan M."/>
            <person name="Ohm R."/>
            <person name="Pangilinan J."/>
            <person name="Park H.-J."/>
            <person name="Ramirez L."/>
            <person name="Alfaro M."/>
            <person name="Sun H."/>
            <person name="Tritt A."/>
            <person name="Yoshinaga Y."/>
            <person name="Zwiers L.-H."/>
            <person name="Turgeon B."/>
            <person name="Goodwin S."/>
            <person name="Spatafora J."/>
            <person name="Crous P."/>
            <person name="Grigoriev I."/>
        </authorList>
    </citation>
    <scope>NUCLEOTIDE SEQUENCE</scope>
    <source>
        <strain evidence="2">CBS 627.86</strain>
    </source>
</reference>
<proteinExistence type="predicted"/>
<accession>A0A6A5YJD9</accession>
<organism evidence="2 3">
    <name type="scientific">Lophiotrema nucula</name>
    <dbReference type="NCBI Taxonomy" id="690887"/>
    <lineage>
        <taxon>Eukaryota</taxon>
        <taxon>Fungi</taxon>
        <taxon>Dikarya</taxon>
        <taxon>Ascomycota</taxon>
        <taxon>Pezizomycotina</taxon>
        <taxon>Dothideomycetes</taxon>
        <taxon>Pleosporomycetidae</taxon>
        <taxon>Pleosporales</taxon>
        <taxon>Lophiotremataceae</taxon>
        <taxon>Lophiotrema</taxon>
    </lineage>
</organism>
<dbReference type="EMBL" id="ML977355">
    <property type="protein sequence ID" value="KAF2107369.1"/>
    <property type="molecule type" value="Genomic_DNA"/>
</dbReference>
<evidence type="ECO:0000313" key="3">
    <source>
        <dbReference type="Proteomes" id="UP000799770"/>
    </source>
</evidence>
<dbReference type="OrthoDB" id="5168947at2759"/>
<protein>
    <submittedName>
        <fullName evidence="2">Uncharacterized protein</fullName>
    </submittedName>
</protein>
<evidence type="ECO:0000313" key="2">
    <source>
        <dbReference type="EMBL" id="KAF2107369.1"/>
    </source>
</evidence>
<feature type="signal peptide" evidence="1">
    <location>
        <begin position="1"/>
        <end position="18"/>
    </location>
</feature>
<dbReference type="Proteomes" id="UP000799770">
    <property type="component" value="Unassembled WGS sequence"/>
</dbReference>
<name>A0A6A5YJD9_9PLEO</name>
<keyword evidence="3" id="KW-1185">Reference proteome</keyword>
<keyword evidence="1" id="KW-0732">Signal</keyword>
<feature type="chain" id="PRO_5025580762" evidence="1">
    <location>
        <begin position="19"/>
        <end position="76"/>
    </location>
</feature>
<evidence type="ECO:0000256" key="1">
    <source>
        <dbReference type="SAM" id="SignalP"/>
    </source>
</evidence>